<dbReference type="AlphaFoldDB" id="A0AAJ6AKB6"/>
<dbReference type="PANTHER" id="PTHR10151:SF120">
    <property type="entry name" value="BIS(5'-ADENOSYL)-TRIPHOSPHATASE"/>
    <property type="match status" value="1"/>
</dbReference>
<reference evidence="1 2" key="1">
    <citation type="submission" date="2023-03" db="EMBL/GenBank/DDBJ databases">
        <title>Complete genome sequences of several Auritidibacter ignavus strains isolated from ear infections.</title>
        <authorList>
            <person name="Baehr T."/>
            <person name="Baumhoegger A.M."/>
        </authorList>
    </citation>
    <scope>NUCLEOTIDE SEQUENCE [LARGE SCALE GENOMIC DNA]</scope>
    <source>
        <strain evidence="1 2">BABAE-6</strain>
    </source>
</reference>
<name>A0AAJ6AKB6_9MICC</name>
<dbReference type="Gene3D" id="3.40.720.10">
    <property type="entry name" value="Alkaline Phosphatase, subunit A"/>
    <property type="match status" value="1"/>
</dbReference>
<dbReference type="RefSeq" id="WP_110122892.1">
    <property type="nucleotide sequence ID" value="NZ_CP122565.1"/>
</dbReference>
<dbReference type="SUPFAM" id="SSF53649">
    <property type="entry name" value="Alkaline phosphatase-like"/>
    <property type="match status" value="1"/>
</dbReference>
<accession>A0AAJ6AKB6</accession>
<dbReference type="GO" id="GO:0016787">
    <property type="term" value="F:hydrolase activity"/>
    <property type="evidence" value="ECO:0007669"/>
    <property type="project" value="UniProtKB-ARBA"/>
</dbReference>
<dbReference type="InterPro" id="IPR017850">
    <property type="entry name" value="Alkaline_phosphatase_core_sf"/>
</dbReference>
<dbReference type="PANTHER" id="PTHR10151">
    <property type="entry name" value="ECTONUCLEOTIDE PYROPHOSPHATASE/PHOSPHODIESTERASE"/>
    <property type="match status" value="1"/>
</dbReference>
<dbReference type="Pfam" id="PF01663">
    <property type="entry name" value="Phosphodiest"/>
    <property type="match status" value="1"/>
</dbReference>
<gene>
    <name evidence="1" type="ORF">QDX21_05945</name>
</gene>
<proteinExistence type="predicted"/>
<dbReference type="EMBL" id="CP122566">
    <property type="protein sequence ID" value="WGH94327.1"/>
    <property type="molecule type" value="Genomic_DNA"/>
</dbReference>
<protein>
    <submittedName>
        <fullName evidence="1">Alkaline phosphatase family protein</fullName>
    </submittedName>
</protein>
<evidence type="ECO:0000313" key="1">
    <source>
        <dbReference type="EMBL" id="WGH94327.1"/>
    </source>
</evidence>
<organism evidence="1 2">
    <name type="scientific">Auritidibacter ignavus</name>
    <dbReference type="NCBI Taxonomy" id="678932"/>
    <lineage>
        <taxon>Bacteria</taxon>
        <taxon>Bacillati</taxon>
        <taxon>Actinomycetota</taxon>
        <taxon>Actinomycetes</taxon>
        <taxon>Micrococcales</taxon>
        <taxon>Micrococcaceae</taxon>
        <taxon>Auritidibacter</taxon>
    </lineage>
</organism>
<sequence length="286" mass="31683">MNSILRNSGSNSTERLSATRHLLLIGVDGCRWEIVTENGVGRTMTRLAQDGSWSSMTMEVPTISAPGWGSILTGATHEQHGLKDNSGVGGRTWNYPDFLAQAFYEDQSTRTFAAAGWPVLVDPTGLGPIIHPRIEQQYAGLHNIVIRDGETYGYQRIDAEIADIATAKITYHEAFDVGFVYFCDIDDAGHVYGLRGEEYRDAIRRVDAHVSRLVEAVSHRAAQGEDWLIVLTTDHGHRDEGGHGGASDRERESWVIAWSPTGTLPAWPEAIEPWELTRLMLAARRT</sequence>
<keyword evidence="2" id="KW-1185">Reference proteome</keyword>
<dbReference type="InterPro" id="IPR002591">
    <property type="entry name" value="Phosphodiest/P_Trfase"/>
</dbReference>
<evidence type="ECO:0000313" key="2">
    <source>
        <dbReference type="Proteomes" id="UP001224674"/>
    </source>
</evidence>
<dbReference type="Proteomes" id="UP001224674">
    <property type="component" value="Chromosome"/>
</dbReference>